<proteinExistence type="predicted"/>
<dbReference type="SUPFAM" id="SSF55166">
    <property type="entry name" value="Hedgehog/DD-peptidase"/>
    <property type="match status" value="1"/>
</dbReference>
<name>A0ABU2HJ18_9GAMM</name>
<comment type="caution">
    <text evidence="1">The sequence shown here is derived from an EMBL/GenBank/DDBJ whole genome shotgun (WGS) entry which is preliminary data.</text>
</comment>
<dbReference type="Proteomes" id="UP001267407">
    <property type="component" value="Unassembled WGS sequence"/>
</dbReference>
<evidence type="ECO:0008006" key="3">
    <source>
        <dbReference type="Google" id="ProtNLM"/>
    </source>
</evidence>
<dbReference type="EMBL" id="JAVMBO010000016">
    <property type="protein sequence ID" value="MDS1310753.1"/>
    <property type="molecule type" value="Genomic_DNA"/>
</dbReference>
<evidence type="ECO:0000313" key="1">
    <source>
        <dbReference type="EMBL" id="MDS1310753.1"/>
    </source>
</evidence>
<sequence length="157" mass="17705">MTTKTATRPTLKYFKPSEFRNWYSLMSTDLLVKLDAFREAWGAPVRISPASKGIGRHDGPNGTSQHNVDRWGEVRAVDVFPLIEVRPGDYSYMESVTDRQRAYDTAKQVGFTGIGLYTDTQPGNMLHVDIRERKGDGQVAIWSRVAGNYESIYDVLA</sequence>
<dbReference type="InterPro" id="IPR009045">
    <property type="entry name" value="Zn_M74/Hedgehog-like"/>
</dbReference>
<protein>
    <recommendedName>
        <fullName evidence="3">Peptidase M15</fullName>
    </recommendedName>
</protein>
<evidence type="ECO:0000313" key="2">
    <source>
        <dbReference type="Proteomes" id="UP001267407"/>
    </source>
</evidence>
<keyword evidence="2" id="KW-1185">Reference proteome</keyword>
<gene>
    <name evidence="1" type="ORF">RKA07_11700</name>
</gene>
<reference evidence="1" key="1">
    <citation type="submission" date="2023-09" db="EMBL/GenBank/DDBJ databases">
        <title>Marinobacter sediminicola sp. nov. and Marinobacter maritimum sp. nov., isolated from marine sediment.</title>
        <authorList>
            <person name="An J."/>
        </authorList>
    </citation>
    <scope>NUCLEOTIDE SEQUENCE</scope>
    <source>
        <strain evidence="1">F60267</strain>
    </source>
</reference>
<organism evidence="1 2">
    <name type="scientific">Marinobacter xiaoshiensis</name>
    <dbReference type="NCBI Taxonomy" id="3073652"/>
    <lineage>
        <taxon>Bacteria</taxon>
        <taxon>Pseudomonadati</taxon>
        <taxon>Pseudomonadota</taxon>
        <taxon>Gammaproteobacteria</taxon>
        <taxon>Pseudomonadales</taxon>
        <taxon>Marinobacteraceae</taxon>
        <taxon>Marinobacter</taxon>
    </lineage>
</organism>
<accession>A0ABU2HJ18</accession>
<dbReference type="RefSeq" id="WP_310966393.1">
    <property type="nucleotide sequence ID" value="NZ_JAVMBO010000016.1"/>
</dbReference>